<dbReference type="Pfam" id="PF12679">
    <property type="entry name" value="ABC2_membrane_2"/>
    <property type="match status" value="1"/>
</dbReference>
<dbReference type="PANTHER" id="PTHR37305">
    <property type="entry name" value="INTEGRAL MEMBRANE PROTEIN-RELATED"/>
    <property type="match status" value="1"/>
</dbReference>
<gene>
    <name evidence="2" type="ORF">EXW74_05080</name>
</gene>
<feature type="transmembrane region" description="Helical" evidence="1">
    <location>
        <begin position="117"/>
        <end position="136"/>
    </location>
</feature>
<evidence type="ECO:0000313" key="2">
    <source>
        <dbReference type="EMBL" id="TAA13336.1"/>
    </source>
</evidence>
<dbReference type="OrthoDB" id="9800309at2"/>
<feature type="transmembrane region" description="Helical" evidence="1">
    <location>
        <begin position="235"/>
        <end position="255"/>
    </location>
</feature>
<feature type="transmembrane region" description="Helical" evidence="1">
    <location>
        <begin position="186"/>
        <end position="206"/>
    </location>
</feature>
<reference evidence="2 3" key="1">
    <citation type="submission" date="2019-02" db="EMBL/GenBank/DDBJ databases">
        <title>First genome of the species Streptococcus parasuis.</title>
        <authorList>
            <person name="Stevens M.J.A."/>
            <person name="Stephan R."/>
        </authorList>
    </citation>
    <scope>NUCLEOTIDE SEQUENCE [LARGE SCALE GENOMIC DNA]</scope>
    <source>
        <strain evidence="2 3">4253</strain>
    </source>
</reference>
<proteinExistence type="predicted"/>
<comment type="caution">
    <text evidence="2">The sequence shown here is derived from an EMBL/GenBank/DDBJ whole genome shotgun (WGS) entry which is preliminary data.</text>
</comment>
<keyword evidence="1" id="KW-0812">Transmembrane</keyword>
<evidence type="ECO:0000313" key="3">
    <source>
        <dbReference type="Proteomes" id="UP000291525"/>
    </source>
</evidence>
<dbReference type="EMBL" id="SHGT01000023">
    <property type="protein sequence ID" value="TAA13336.1"/>
    <property type="molecule type" value="Genomic_DNA"/>
</dbReference>
<organism evidence="2 3">
    <name type="scientific">Streptococcus parasuis</name>
    <dbReference type="NCBI Taxonomy" id="1501662"/>
    <lineage>
        <taxon>Bacteria</taxon>
        <taxon>Bacillati</taxon>
        <taxon>Bacillota</taxon>
        <taxon>Bacilli</taxon>
        <taxon>Lactobacillales</taxon>
        <taxon>Streptococcaceae</taxon>
        <taxon>Streptococcus</taxon>
    </lineage>
</organism>
<dbReference type="RefSeq" id="WP_130554970.1">
    <property type="nucleotide sequence ID" value="NZ_SHGT01000023.1"/>
</dbReference>
<feature type="transmembrane region" description="Helical" evidence="1">
    <location>
        <begin position="156"/>
        <end position="179"/>
    </location>
</feature>
<dbReference type="PANTHER" id="PTHR37305:SF1">
    <property type="entry name" value="MEMBRANE PROTEIN"/>
    <property type="match status" value="1"/>
</dbReference>
<dbReference type="AlphaFoldDB" id="A0A4Q8L1H4"/>
<keyword evidence="1" id="KW-0472">Membrane</keyword>
<accession>A0A4Q8L1H4</accession>
<sequence>MIILLHELRQNRKTLLIWTLVLGFICYGSIGLYQSVENQLTGVADLYANMGDVTKALGMDKISIATLEGYYATEIGLMFGLGSGMFASMLGVTSLSKEEEGQTSEFLYTLPYKRSTILLWKYLSVVLQLLIFNSIISCWNGLGIWQLGGDVSFHSFFIYHLLVLLMQLELASISFLLSAISSKKQIGLAMGLVLILYSIDMIVRIISKVEFLKFITPYYYANGADVFSHTTFDTFFLVKACAVIIVSLLLSVLVLDRKDLGA</sequence>
<dbReference type="Proteomes" id="UP000291525">
    <property type="component" value="Unassembled WGS sequence"/>
</dbReference>
<keyword evidence="1" id="KW-1133">Transmembrane helix</keyword>
<protein>
    <submittedName>
        <fullName evidence="2">ABC transporter permease</fullName>
    </submittedName>
</protein>
<feature type="transmembrane region" description="Helical" evidence="1">
    <location>
        <begin position="15"/>
        <end position="36"/>
    </location>
</feature>
<dbReference type="GO" id="GO:0140359">
    <property type="term" value="F:ABC-type transporter activity"/>
    <property type="evidence" value="ECO:0007669"/>
    <property type="project" value="InterPro"/>
</dbReference>
<feature type="transmembrane region" description="Helical" evidence="1">
    <location>
        <begin position="75"/>
        <end position="96"/>
    </location>
</feature>
<dbReference type="GO" id="GO:0005886">
    <property type="term" value="C:plasma membrane"/>
    <property type="evidence" value="ECO:0007669"/>
    <property type="project" value="UniProtKB-SubCell"/>
</dbReference>
<name>A0A4Q8L1H4_9STRE</name>
<evidence type="ECO:0000256" key="1">
    <source>
        <dbReference type="SAM" id="Phobius"/>
    </source>
</evidence>